<organism evidence="7 8">
    <name type="scientific">Patella caerulea</name>
    <name type="common">Rayed Mediterranean limpet</name>
    <dbReference type="NCBI Taxonomy" id="87958"/>
    <lineage>
        <taxon>Eukaryota</taxon>
        <taxon>Metazoa</taxon>
        <taxon>Spiralia</taxon>
        <taxon>Lophotrochozoa</taxon>
        <taxon>Mollusca</taxon>
        <taxon>Gastropoda</taxon>
        <taxon>Patellogastropoda</taxon>
        <taxon>Patelloidea</taxon>
        <taxon>Patellidae</taxon>
        <taxon>Patella</taxon>
    </lineage>
</organism>
<protein>
    <recommendedName>
        <fullName evidence="3">tRNA (32-2'-O)-methyltransferase regulator THADA</fullName>
    </recommendedName>
</protein>
<dbReference type="PANTHER" id="PTHR14387:SF7">
    <property type="entry name" value="THYROID ADENOMA-ASSOCIATED PROTEIN"/>
    <property type="match status" value="1"/>
</dbReference>
<keyword evidence="2" id="KW-0819">tRNA processing</keyword>
<dbReference type="Proteomes" id="UP001347796">
    <property type="component" value="Unassembled WGS sequence"/>
</dbReference>
<reference evidence="7 8" key="1">
    <citation type="submission" date="2024-01" db="EMBL/GenBank/DDBJ databases">
        <title>The genome of the rayed Mediterranean limpet Patella caerulea (Linnaeus, 1758).</title>
        <authorList>
            <person name="Anh-Thu Weber A."/>
            <person name="Halstead-Nussloch G."/>
        </authorList>
    </citation>
    <scope>NUCLEOTIDE SEQUENCE [LARGE SCALE GENOMIC DNA]</scope>
    <source>
        <strain evidence="7">AATW-2023a</strain>
        <tissue evidence="7">Whole specimen</tissue>
    </source>
</reference>
<dbReference type="GO" id="GO:0030488">
    <property type="term" value="P:tRNA methylation"/>
    <property type="evidence" value="ECO:0007669"/>
    <property type="project" value="TreeGrafter"/>
</dbReference>
<feature type="domain" description="tRNA (32-2'-O)-methyltransferase regulator THADA-like C-terminal TPR repeats region" evidence="6">
    <location>
        <begin position="1195"/>
        <end position="1359"/>
    </location>
</feature>
<dbReference type="Pfam" id="PF25150">
    <property type="entry name" value="TPR_Trm732"/>
    <property type="match status" value="1"/>
</dbReference>
<evidence type="ECO:0000259" key="4">
    <source>
        <dbReference type="Pfam" id="PF10350"/>
    </source>
</evidence>
<evidence type="ECO:0000256" key="3">
    <source>
        <dbReference type="ARBA" id="ARBA00035698"/>
    </source>
</evidence>
<dbReference type="EMBL" id="JAZGQO010000007">
    <property type="protein sequence ID" value="KAK6183578.1"/>
    <property type="molecule type" value="Genomic_DNA"/>
</dbReference>
<gene>
    <name evidence="7" type="ORF">SNE40_011032</name>
</gene>
<dbReference type="GO" id="GO:0005829">
    <property type="term" value="C:cytosol"/>
    <property type="evidence" value="ECO:0007669"/>
    <property type="project" value="TreeGrafter"/>
</dbReference>
<feature type="domain" description="tRNA (32-2'-O)-methyltransferase regulator THADA-like TPR repeats region" evidence="5">
    <location>
        <begin position="509"/>
        <end position="771"/>
    </location>
</feature>
<sequence>MEDITSELIKQIPDYPINEKISELFNVTDNKETLIKTRLVIQDLKKEPDLLSNKLILRSLSYLFFKHSEEGSKISVRRLLSSFFNSLTKPTQSDLGDIIYNLTLTKTGEKILLDTPSVVIRQNVDILASLLENFQLGEDCVRRAVIPYTDYLVKAHGHFLMLTRAALSPVELNVAMHHCLVTEQLLNRMIQKCFDTLLSKLEAQENGVQKTIHDLIITNIDILRNDNMLIDCRCNAGITLTFVLRLCCDDQLSNLLVKMFAACNGSHSINIQLPQWLKETRIIDLNSQSLSSTSYLCYLFGILSMLNPEHLVVEFSDDKYLLTDVFLSETMQLVSKVTNPASKVVLAKLIYLWTMRANSLTESLISSNLQVRLLGHSEDTRLILDYIWTSLDDSLDAVRQNAKLAFDQILKTHLKLINGRKTDNHDSFVSKLIQDVLDIPWCKRGKYAPLTCLVGSLGTSRLLEACPDITERVISQLDDHTLASYCGEFYEKLFESHKKELGDKHSSEWLTMWVNPVIEALCSGTKRTKTHILQYILPKLMSCSNNILQYMIKYLSNKGSQSKGTLGALIMCLRRGRSMGLLDDKQSDSEMWCGVVLVSVLKYALSSLDEQIRLDAYSLLCENKKTTEAIKPVEFELFKFFIPANLNNQSPSFRQHVSAYTKKFFVRMKDSENSLLRQVKKAKKEEETLNLKSNLEQYKIFLVWLQRHLFSSLYPGAAFATRTSCLRMLASMLDVLQNDVNDHSFSFYADFKSSHVYTILECIADTFEENKIEALKIFQGYLKSVQEPVLKNEQLKELFQTCVELSVSTRPQDSTASAYLARCLLQLEETSVVIDAHKINLKMIAHCDKIELNADCDRDGVRYLKFLEMMILSLQDQTEVAKKGLIIAAANRPIYPTIHCIRYVLKDIKLNSYNSSKSWKKMLEELMKSCLEVATVVSPVVQDSSPEGNVPAEAIRGPGLNFDAIIETEEDKQLMLEAEESEKTVTLMPEYLVVCCWRSIKEVSLLLGEITHKADTYDPEGNNEGLLSFEQIEEIGSYFITQLLASKHRGAFELAYAGFIMMCERLWRSPISKLHQLPGQWLDKLLNDITRDDGNSGLCSTRRSAGIPFYAQALLTTEPLANEQRCFNQTMKRLLELSVCETSTSTTNNPPKVHALNILRVLFKDNKLGDFVAPYISAGLKASILGFKSKYWSVRNSSTLLLSALMVRIFGVKVSKDDSDLSRKNCLTGRAFFHRFPEAYNFLLTEFVEATSVPEAHDELHLHPSLYPVLMVLGRLFPSALEGTDTNLNLAAFVPLVIHCASSPVFKTRVMAARAIQPLVEKDRLDSILLELIHLLPTKPDAQISYSHIHGILLQIKFLLDSVLELSRSVQTNVAFKMTTVLPQYMWILSEDNKAPMVLEEAFEVFDRVLSLKTCSEENVCVNPVYETFCEHLTRAIKDDISSWPGSDICKVTISNLALKYLLKPEGDQKAGCVVLERISVYLHLLYSSSYEVRLAVLERILSVLKWSTSNTKNEVYPLFTLVSSSKDLLKHLLTMALFREWHFECLTRVFEVLALFPRCVEQITELEIRMDDASEKTFTTTDVMSLSLSKLESERRDSVKCAIIKFTSRFGCHLYTLMTDVPDKIILIYKNWFSLLREYSATEQDGDLQLAVAEVILENTATLLLDPLNINKYLSVTDIWQILFNLLQEDDLDVKEVASQVINKIDPSLQGDLQPACALDKLLQKMVEKFWSISPEKVLMTLLGLLLDVEEEDDELLAEERLFDRGEMNTYRDNLNFLRLVSKTLKKTIEMFSKPKNSSVSTQGCGDSSEHGASLETLKRSLVGAAIDFSARLCKCQSWSLSTPFKDSNAYSRTVTELSKALLFLNCCEDSMVAHDPNLQQLRETSQSILNTSCVNYCVANIAS</sequence>
<dbReference type="Pfam" id="PF25151">
    <property type="entry name" value="TPR_Trm732_C"/>
    <property type="match status" value="1"/>
</dbReference>
<dbReference type="InterPro" id="IPR019442">
    <property type="entry name" value="THADA/TRM732_DUF2428"/>
</dbReference>
<dbReference type="InterPro" id="IPR051954">
    <property type="entry name" value="tRNA_methyltransferase_THADA"/>
</dbReference>
<evidence type="ECO:0000259" key="5">
    <source>
        <dbReference type="Pfam" id="PF25150"/>
    </source>
</evidence>
<proteinExistence type="inferred from homology"/>
<evidence type="ECO:0000313" key="8">
    <source>
        <dbReference type="Proteomes" id="UP001347796"/>
    </source>
</evidence>
<dbReference type="InterPro" id="IPR016024">
    <property type="entry name" value="ARM-type_fold"/>
</dbReference>
<evidence type="ECO:0000256" key="2">
    <source>
        <dbReference type="ARBA" id="ARBA00022694"/>
    </source>
</evidence>
<feature type="domain" description="DUF2428" evidence="4">
    <location>
        <begin position="922"/>
        <end position="1193"/>
    </location>
</feature>
<comment type="similarity">
    <text evidence="1">Belongs to the THADA family.</text>
</comment>
<dbReference type="Pfam" id="PF10350">
    <property type="entry name" value="DUF2428"/>
    <property type="match status" value="1"/>
</dbReference>
<evidence type="ECO:0000313" key="7">
    <source>
        <dbReference type="EMBL" id="KAK6183578.1"/>
    </source>
</evidence>
<keyword evidence="8" id="KW-1185">Reference proteome</keyword>
<dbReference type="PANTHER" id="PTHR14387">
    <property type="entry name" value="THADA/DEATH RECEPTOR INTERACTING PROTEIN"/>
    <property type="match status" value="1"/>
</dbReference>
<comment type="caution">
    <text evidence="7">The sequence shown here is derived from an EMBL/GenBank/DDBJ whole genome shotgun (WGS) entry which is preliminary data.</text>
</comment>
<name>A0AAN8K258_PATCE</name>
<evidence type="ECO:0000256" key="1">
    <source>
        <dbReference type="ARBA" id="ARBA00010409"/>
    </source>
</evidence>
<dbReference type="SUPFAM" id="SSF48371">
    <property type="entry name" value="ARM repeat"/>
    <property type="match status" value="1"/>
</dbReference>
<dbReference type="InterPro" id="IPR056843">
    <property type="entry name" value="THADA-like_TPR"/>
</dbReference>
<evidence type="ECO:0000259" key="6">
    <source>
        <dbReference type="Pfam" id="PF25151"/>
    </source>
</evidence>
<dbReference type="InterPro" id="IPR056842">
    <property type="entry name" value="THADA-like_TPR_C"/>
</dbReference>
<accession>A0AAN8K258</accession>